<reference evidence="2" key="1">
    <citation type="submission" date="2016-01" db="EMBL/GenBank/DDBJ databases">
        <authorList>
            <person name="Mitreva M."/>
            <person name="Pepin K.H."/>
            <person name="Mihindukulasuriya K.A."/>
            <person name="Fulton R."/>
            <person name="Fronick C."/>
            <person name="O'Laughlin M."/>
            <person name="Miner T."/>
            <person name="Herter B."/>
            <person name="Rosa B.A."/>
            <person name="Cordes M."/>
            <person name="Tomlinson C."/>
            <person name="Wollam A."/>
            <person name="Palsikar V.B."/>
            <person name="Mardis E.R."/>
            <person name="Wilson R.K."/>
        </authorList>
    </citation>
    <scope>NUCLEOTIDE SEQUENCE [LARGE SCALE GENOMIC DNA]</scope>
    <source>
        <strain evidence="2">MJR7716</strain>
    </source>
</reference>
<evidence type="ECO:0000313" key="1">
    <source>
        <dbReference type="EMBL" id="KXA43163.1"/>
    </source>
</evidence>
<comment type="caution">
    <text evidence="1">The sequence shown here is derived from an EMBL/GenBank/DDBJ whole genome shotgun (WGS) entry which is preliminary data.</text>
</comment>
<feature type="non-terminal residue" evidence="1">
    <location>
        <position position="62"/>
    </location>
</feature>
<sequence>MIFSGVEDVEDVDVAAVEDVRVKLLYPFCVEQDVADVARAVIPKATPATLMVFPAICRSLSS</sequence>
<dbReference type="Proteomes" id="UP000070533">
    <property type="component" value="Unassembled WGS sequence"/>
</dbReference>
<protein>
    <submittedName>
        <fullName evidence="1">Uncharacterized protein</fullName>
    </submittedName>
</protein>
<keyword evidence="2" id="KW-1185">Reference proteome</keyword>
<gene>
    <name evidence="1" type="ORF">HMPREF3226_00516</name>
</gene>
<proteinExistence type="predicted"/>
<dbReference type="STRING" id="28128.HMPREF3226_00516"/>
<name>A0A133QK31_9BACT</name>
<accession>A0A133QK31</accession>
<dbReference type="AlphaFoldDB" id="A0A133QK31"/>
<evidence type="ECO:0000313" key="2">
    <source>
        <dbReference type="Proteomes" id="UP000070533"/>
    </source>
</evidence>
<dbReference type="EMBL" id="LRQG01000020">
    <property type="protein sequence ID" value="KXA43163.1"/>
    <property type="molecule type" value="Genomic_DNA"/>
</dbReference>
<organism evidence="1 2">
    <name type="scientific">Prevotella corporis</name>
    <dbReference type="NCBI Taxonomy" id="28128"/>
    <lineage>
        <taxon>Bacteria</taxon>
        <taxon>Pseudomonadati</taxon>
        <taxon>Bacteroidota</taxon>
        <taxon>Bacteroidia</taxon>
        <taxon>Bacteroidales</taxon>
        <taxon>Prevotellaceae</taxon>
        <taxon>Prevotella</taxon>
    </lineage>
</organism>
<dbReference type="PATRIC" id="fig|28128.5.peg.517"/>